<name>A0AAD5SUP3_9FUNG</name>
<sequence>MSKSSGKTMRTSANIPLSTLRSNHNSQQQQRQPWLQLPQIAPIVTHPNLQTADIVAYETNNENKNDNNDKSNNKHLLHLLLVTYPQLIPPSPNSTATTNNVRRLNPIVVDDEYILVDLAINLRRLVEQYPVIYNDSSKQKLAAAIQPRGNEYGENEFLRVTRLAPATLPRTVKVHNACRNTLKRIITHSHSHTQHPSTTPTLSKSGFVSLCPAHGIDEIDKYMYNHEQSSSTSITTTDSGCAKVRTKVRPIANISSGENEHTSHAHAGVYVVEWYVSFTDQIVFRFNNSARFASEEIRALENPVVGSLKEYLYAMSREDGQKLPPPLIANDIHFHLPKDKQKDDFRHAELDPLSRDYAGLPTPLLIMAVPKLAAINSSKFYGNIEAAVKNIDSAVSLMKNPVANNFICMSAPDRLANPLRPRVGPYTLFQIRQIFRTAYTAFRGAVLKAKEAYECLKTAYSTDAKDAHIGLALQQQHQVPTDTVLEVAVHTGDWGAGEFQNNKFVMAYLQIAAAVAAGVDVLYYHVLALGREDAVAYQHVTEANALLKTVWDFENGQNSDEVLLEDVFKVLEARGEEWIVGPAK</sequence>
<evidence type="ECO:0000313" key="2">
    <source>
        <dbReference type="EMBL" id="KAJ3100059.1"/>
    </source>
</evidence>
<feature type="compositionally biased region" description="Polar residues" evidence="1">
    <location>
        <begin position="1"/>
        <end position="26"/>
    </location>
</feature>
<feature type="region of interest" description="Disordered" evidence="1">
    <location>
        <begin position="1"/>
        <end position="33"/>
    </location>
</feature>
<evidence type="ECO:0000256" key="1">
    <source>
        <dbReference type="SAM" id="MobiDB-lite"/>
    </source>
</evidence>
<keyword evidence="3" id="KW-1185">Reference proteome</keyword>
<organism evidence="2 3">
    <name type="scientific">Physocladia obscura</name>
    <dbReference type="NCBI Taxonomy" id="109957"/>
    <lineage>
        <taxon>Eukaryota</taxon>
        <taxon>Fungi</taxon>
        <taxon>Fungi incertae sedis</taxon>
        <taxon>Chytridiomycota</taxon>
        <taxon>Chytridiomycota incertae sedis</taxon>
        <taxon>Chytridiomycetes</taxon>
        <taxon>Chytridiales</taxon>
        <taxon>Chytriomycetaceae</taxon>
        <taxon>Physocladia</taxon>
    </lineage>
</organism>
<gene>
    <name evidence="2" type="ORF">HK100_004781</name>
</gene>
<proteinExistence type="predicted"/>
<dbReference type="EMBL" id="JADGJH010002309">
    <property type="protein sequence ID" value="KAJ3100059.1"/>
    <property type="molecule type" value="Genomic_DNA"/>
</dbReference>
<dbReference type="AlphaFoldDB" id="A0AAD5SUP3"/>
<dbReference type="Proteomes" id="UP001211907">
    <property type="component" value="Unassembled WGS sequence"/>
</dbReference>
<comment type="caution">
    <text evidence="2">The sequence shown here is derived from an EMBL/GenBank/DDBJ whole genome shotgun (WGS) entry which is preliminary data.</text>
</comment>
<reference evidence="2" key="1">
    <citation type="submission" date="2020-05" db="EMBL/GenBank/DDBJ databases">
        <title>Phylogenomic resolution of chytrid fungi.</title>
        <authorList>
            <person name="Stajich J.E."/>
            <person name="Amses K."/>
            <person name="Simmons R."/>
            <person name="Seto K."/>
            <person name="Myers J."/>
            <person name="Bonds A."/>
            <person name="Quandt C.A."/>
            <person name="Barry K."/>
            <person name="Liu P."/>
            <person name="Grigoriev I."/>
            <person name="Longcore J.E."/>
            <person name="James T.Y."/>
        </authorList>
    </citation>
    <scope>NUCLEOTIDE SEQUENCE</scope>
    <source>
        <strain evidence="2">JEL0513</strain>
    </source>
</reference>
<protein>
    <submittedName>
        <fullName evidence="2">Uncharacterized protein</fullName>
    </submittedName>
</protein>
<accession>A0AAD5SUP3</accession>
<evidence type="ECO:0000313" key="3">
    <source>
        <dbReference type="Proteomes" id="UP001211907"/>
    </source>
</evidence>